<evidence type="ECO:0000259" key="5">
    <source>
        <dbReference type="Pfam" id="PF22780"/>
    </source>
</evidence>
<dbReference type="Pfam" id="PF22780">
    <property type="entry name" value="HI0933_like_1st"/>
    <property type="match status" value="1"/>
</dbReference>
<evidence type="ECO:0000256" key="3">
    <source>
        <dbReference type="ARBA" id="ARBA00022827"/>
    </source>
</evidence>
<dbReference type="eggNOG" id="COG2081">
    <property type="taxonomic scope" value="Bacteria"/>
</dbReference>
<evidence type="ECO:0000313" key="6">
    <source>
        <dbReference type="EMBL" id="ERT69660.1"/>
    </source>
</evidence>
<feature type="domain" description="RsdA/BaiN/AoA(So)-like insert" evidence="5">
    <location>
        <begin position="192"/>
        <end position="349"/>
    </location>
</feature>
<dbReference type="RefSeq" id="WP_023049900.1">
    <property type="nucleotide sequence ID" value="NZ_CP173065.2"/>
</dbReference>
<dbReference type="Gene3D" id="3.50.50.60">
    <property type="entry name" value="FAD/NAD(P)-binding domain"/>
    <property type="match status" value="1"/>
</dbReference>
<dbReference type="SUPFAM" id="SSF160996">
    <property type="entry name" value="HI0933 insert domain-like"/>
    <property type="match status" value="1"/>
</dbReference>
<name>U7VDS6_9FUSO</name>
<evidence type="ECO:0000256" key="1">
    <source>
        <dbReference type="ARBA" id="ARBA00001974"/>
    </source>
</evidence>
<dbReference type="PRINTS" id="PR00368">
    <property type="entry name" value="FADPNR"/>
</dbReference>
<keyword evidence="3" id="KW-0274">FAD</keyword>
<organism evidence="6 7">
    <name type="scientific">Cetobacterium somerae ATCC BAA-474</name>
    <dbReference type="NCBI Taxonomy" id="1319815"/>
    <lineage>
        <taxon>Bacteria</taxon>
        <taxon>Fusobacteriati</taxon>
        <taxon>Fusobacteriota</taxon>
        <taxon>Fusobacteriia</taxon>
        <taxon>Fusobacteriales</taxon>
        <taxon>Fusobacteriaceae</taxon>
        <taxon>Cetobacterium</taxon>
    </lineage>
</organism>
<dbReference type="InterPro" id="IPR055178">
    <property type="entry name" value="RsdA/BaiN/AoA(So)-like_dom"/>
</dbReference>
<dbReference type="Gene3D" id="2.40.30.10">
    <property type="entry name" value="Translation factors"/>
    <property type="match status" value="1"/>
</dbReference>
<dbReference type="STRING" id="1319815.HMPREF0202_00351"/>
<keyword evidence="2" id="KW-0285">Flavoprotein</keyword>
<dbReference type="PANTHER" id="PTHR42887:SF2">
    <property type="entry name" value="OS12G0638800 PROTEIN"/>
    <property type="match status" value="1"/>
</dbReference>
<dbReference type="InterPro" id="IPR036188">
    <property type="entry name" value="FAD/NAD-bd_sf"/>
</dbReference>
<dbReference type="PANTHER" id="PTHR42887">
    <property type="entry name" value="OS12G0638800 PROTEIN"/>
    <property type="match status" value="1"/>
</dbReference>
<protein>
    <submittedName>
        <fullName evidence="6">Flavoprotein family protein</fullName>
    </submittedName>
</protein>
<dbReference type="InterPro" id="IPR057661">
    <property type="entry name" value="RsdA/BaiN/AoA(So)_Rossmann"/>
</dbReference>
<dbReference type="AlphaFoldDB" id="U7VDS6"/>
<feature type="domain" description="RsdA/BaiN/AoA(So)-like Rossmann fold-like" evidence="4">
    <location>
        <begin position="5"/>
        <end position="402"/>
    </location>
</feature>
<dbReference type="NCBIfam" id="TIGR00275">
    <property type="entry name" value="aminoacetone oxidase family FAD-binding enzyme"/>
    <property type="match status" value="1"/>
</dbReference>
<dbReference type="HOGENOM" id="CLU_025174_3_1_0"/>
<dbReference type="Gene3D" id="1.10.8.260">
    <property type="entry name" value="HI0933 insert domain-like"/>
    <property type="match status" value="1"/>
</dbReference>
<accession>U7VDS6</accession>
<gene>
    <name evidence="6" type="ORF">HMPREF0202_00351</name>
</gene>
<sequence length="410" mass="45597">MNEFDLIVVGGGPGGIFTAITAAERGFKVALLEKNKRIGNKILVAGSGKCNLTHTGKPKDFSDKYGQNGKFLKEALNKYSPEMLKMFFKENGLPLVLVEETGKYFPETFSSLDVVDLLKRKMLTLGIKIIEGIKIEGIQKNLEIFSIFTDKGLYKCDNLVLATGGKSYPGVGTTGDGYVMAKELGHKIVPPKPALSPIYVRDYFFQELSGISFQNVKITIWKENKKVIEKKGAVLLTHTNFSGPGILDNSRFVESESQLEINYIGKEYEILNKELIEEMNKDGKKTIKKVLSYYFLPERFIKTILSILEISEELKMAELSKEKRESLVKLLTSNKMEITKVGSFEMAMVTRGGVSLDEVNAKTMESKKIQGLYLVGELLDVDGDTGGYNIQAACSTGVLAGKSMRKKERE</sequence>
<dbReference type="PATRIC" id="fig|1319815.3.peg.336"/>
<keyword evidence="7" id="KW-1185">Reference proteome</keyword>
<dbReference type="InterPro" id="IPR004792">
    <property type="entry name" value="BaiN-like"/>
</dbReference>
<proteinExistence type="predicted"/>
<reference evidence="6 7" key="1">
    <citation type="submission" date="2013-08" db="EMBL/GenBank/DDBJ databases">
        <authorList>
            <person name="Weinstock G."/>
            <person name="Sodergren E."/>
            <person name="Wylie T."/>
            <person name="Fulton L."/>
            <person name="Fulton R."/>
            <person name="Fronick C."/>
            <person name="O'Laughlin M."/>
            <person name="Godfrey J."/>
            <person name="Miner T."/>
            <person name="Herter B."/>
            <person name="Appelbaum E."/>
            <person name="Cordes M."/>
            <person name="Lek S."/>
            <person name="Wollam A."/>
            <person name="Pepin K.H."/>
            <person name="Palsikar V.B."/>
            <person name="Mitreva M."/>
            <person name="Wilson R.K."/>
        </authorList>
    </citation>
    <scope>NUCLEOTIDE SEQUENCE [LARGE SCALE GENOMIC DNA]</scope>
    <source>
        <strain evidence="6 7">ATCC BAA-474</strain>
    </source>
</reference>
<evidence type="ECO:0000313" key="7">
    <source>
        <dbReference type="Proteomes" id="UP000017081"/>
    </source>
</evidence>
<comment type="cofactor">
    <cofactor evidence="1">
        <name>FAD</name>
        <dbReference type="ChEBI" id="CHEBI:57692"/>
    </cofactor>
</comment>
<dbReference type="SUPFAM" id="SSF51905">
    <property type="entry name" value="FAD/NAD(P)-binding domain"/>
    <property type="match status" value="1"/>
</dbReference>
<comment type="caution">
    <text evidence="6">The sequence shown here is derived from an EMBL/GenBank/DDBJ whole genome shotgun (WGS) entry which is preliminary data.</text>
</comment>
<evidence type="ECO:0000259" key="4">
    <source>
        <dbReference type="Pfam" id="PF03486"/>
    </source>
</evidence>
<dbReference type="PRINTS" id="PR00411">
    <property type="entry name" value="PNDRDTASEI"/>
</dbReference>
<dbReference type="InterPro" id="IPR023166">
    <property type="entry name" value="BaiN-like_dom_sf"/>
</dbReference>
<dbReference type="Proteomes" id="UP000017081">
    <property type="component" value="Unassembled WGS sequence"/>
</dbReference>
<dbReference type="Pfam" id="PF03486">
    <property type="entry name" value="HI0933_like"/>
    <property type="match status" value="1"/>
</dbReference>
<dbReference type="EMBL" id="AXZF01000015">
    <property type="protein sequence ID" value="ERT69660.1"/>
    <property type="molecule type" value="Genomic_DNA"/>
</dbReference>
<evidence type="ECO:0000256" key="2">
    <source>
        <dbReference type="ARBA" id="ARBA00022630"/>
    </source>
</evidence>